<comment type="caution">
    <text evidence="1">The sequence shown here is derived from an EMBL/GenBank/DDBJ whole genome shotgun (WGS) entry which is preliminary data.</text>
</comment>
<gene>
    <name evidence="1" type="ORF">OMM_03739</name>
</gene>
<sequence length="246" mass="29181">MAECDVCYGVKKFETNTKWCEDMYPGVGRHSFTRYSYDSKGLKSYFLHNSYSGKDMIFNKHIRTETRYRTYYYGQHMNYYTTGQFIIGRGFSSYYFQGKIKEVRFLVNGRYKGLWYFNDGNQSNTARNYYISNYPMTLYNFDTESCWFINPDLRKLYEFDPIQERQTIPKFKMTGNAKVTYDWGRQHAVIVNTLPDDLNELVTVKDVYDDDSQDLKKGAGKFWYNHGSKISIKALEDSCQKTLRIS</sequence>
<dbReference type="AlphaFoldDB" id="A0A1V1P4H8"/>
<protein>
    <submittedName>
        <fullName evidence="1">Uncharacterized protein</fullName>
    </submittedName>
</protein>
<name>A0A1V1P4H8_9BACT</name>
<organism evidence="1 2">
    <name type="scientific">Candidatus Magnetoglobus multicellularis str. Araruama</name>
    <dbReference type="NCBI Taxonomy" id="890399"/>
    <lineage>
        <taxon>Bacteria</taxon>
        <taxon>Pseudomonadati</taxon>
        <taxon>Thermodesulfobacteriota</taxon>
        <taxon>Desulfobacteria</taxon>
        <taxon>Desulfobacterales</taxon>
        <taxon>Desulfobacteraceae</taxon>
        <taxon>Candidatus Magnetoglobus</taxon>
    </lineage>
</organism>
<dbReference type="EMBL" id="ATBP01000574">
    <property type="protein sequence ID" value="ETR69730.1"/>
    <property type="molecule type" value="Genomic_DNA"/>
</dbReference>
<accession>A0A1V1P4H8</accession>
<evidence type="ECO:0000313" key="2">
    <source>
        <dbReference type="Proteomes" id="UP000189670"/>
    </source>
</evidence>
<proteinExistence type="predicted"/>
<dbReference type="Proteomes" id="UP000189670">
    <property type="component" value="Unassembled WGS sequence"/>
</dbReference>
<evidence type="ECO:0000313" key="1">
    <source>
        <dbReference type="EMBL" id="ETR69730.1"/>
    </source>
</evidence>
<reference evidence="2" key="1">
    <citation type="submission" date="2012-11" db="EMBL/GenBank/DDBJ databases">
        <authorList>
            <person name="Lucero-Rivera Y.E."/>
            <person name="Tovar-Ramirez D."/>
        </authorList>
    </citation>
    <scope>NUCLEOTIDE SEQUENCE [LARGE SCALE GENOMIC DNA]</scope>
    <source>
        <strain evidence="2">Araruama</strain>
    </source>
</reference>